<dbReference type="GO" id="GO:0006047">
    <property type="term" value="P:UDP-N-acetylglucosamine metabolic process"/>
    <property type="evidence" value="ECO:0007669"/>
    <property type="project" value="InterPro"/>
</dbReference>
<evidence type="ECO:0000313" key="2">
    <source>
        <dbReference type="EMBL" id="EPR35547.1"/>
    </source>
</evidence>
<dbReference type="InterPro" id="IPR003331">
    <property type="entry name" value="UDP_GlcNAc_Epimerase_2_dom"/>
</dbReference>
<dbReference type="InterPro" id="IPR020004">
    <property type="entry name" value="UDP-GlcNAc_Epase"/>
</dbReference>
<dbReference type="GO" id="GO:0004553">
    <property type="term" value="F:hydrolase activity, hydrolyzing O-glycosyl compounds"/>
    <property type="evidence" value="ECO:0007669"/>
    <property type="project" value="InterPro"/>
</dbReference>
<dbReference type="NCBIfam" id="TIGR03568">
    <property type="entry name" value="NeuC_NnaA"/>
    <property type="match status" value="1"/>
</dbReference>
<keyword evidence="3" id="KW-1185">Reference proteome</keyword>
<organism evidence="2 3">
    <name type="scientific">Alkalidesulfovibrio alkalitolerans DSM 16529</name>
    <dbReference type="NCBI Taxonomy" id="1121439"/>
    <lineage>
        <taxon>Bacteria</taxon>
        <taxon>Pseudomonadati</taxon>
        <taxon>Thermodesulfobacteriota</taxon>
        <taxon>Desulfovibrionia</taxon>
        <taxon>Desulfovibrionales</taxon>
        <taxon>Desulfovibrionaceae</taxon>
        <taxon>Alkalidesulfovibrio</taxon>
    </lineage>
</organism>
<proteinExistence type="predicted"/>
<protein>
    <submittedName>
        <fullName evidence="2">UDP-N-acetyl-D-glucosamine 2-epimerase, UDP-hydrolysing</fullName>
    </submittedName>
</protein>
<dbReference type="Proteomes" id="UP000014975">
    <property type="component" value="Unassembled WGS sequence"/>
</dbReference>
<reference evidence="2 3" key="1">
    <citation type="journal article" date="2013" name="Genome Announc.">
        <title>Draft genome sequences for three mercury-methylating, sulfate-reducing bacteria.</title>
        <authorList>
            <person name="Brown S.D."/>
            <person name="Hurt R.A.Jr."/>
            <person name="Gilmour C.C."/>
            <person name="Elias D.A."/>
        </authorList>
    </citation>
    <scope>NUCLEOTIDE SEQUENCE [LARGE SCALE GENOMIC DNA]</scope>
    <source>
        <strain evidence="2 3">DSM 16529</strain>
    </source>
</reference>
<dbReference type="Gene3D" id="3.40.50.2000">
    <property type="entry name" value="Glycogen Phosphorylase B"/>
    <property type="match status" value="2"/>
</dbReference>
<dbReference type="PANTHER" id="PTHR43174:SF3">
    <property type="entry name" value="UDP-N-ACETYLGLUCOSAMINE 2-EPIMERASE"/>
    <property type="match status" value="1"/>
</dbReference>
<dbReference type="AlphaFoldDB" id="S7TEB3"/>
<dbReference type="Pfam" id="PF02350">
    <property type="entry name" value="Epimerase_2"/>
    <property type="match status" value="1"/>
</dbReference>
<accession>S7TEB3</accession>
<dbReference type="CDD" id="cd03786">
    <property type="entry name" value="GTB_UDP-GlcNAc_2-Epimerase"/>
    <property type="match status" value="1"/>
</dbReference>
<sequence length="384" mass="41913">MRRKICLIITSRGNYAKMSSIIKAMANHPELEPQIVVGGGALLSKYGAIADAMRQQGIRIDRMVHFLVEGETPVTMAKSAGVAVSEFSTAFDNLKPDVVVVLADRFECLPAAMTAAYMNIPVAHIEGGEVSGSIDESIRHAITKLAHVHFPATSDAAKRIARMGEEPETIFPVGATSLDALCQLDLTDISPMKELQLTTGVGEVVDLSGDYLLAIQHPVTTEYAQNLNNIRQTVAAIEELRMPTIWIWPNMDAGSDGISKGIREFRENKRPDYIHFFKGLAIEHYGPLLNNAACIVGNSSSGIRESAFLGVPAVNIGIRQGGRERGHNVIDVGYDRAAIVDAVRRQVVHGRYEPDLIYGDGKAGSRVVEIVKDFSFTIQKRITY</sequence>
<dbReference type="PATRIC" id="fig|1121439.3.peg.275"/>
<dbReference type="PANTHER" id="PTHR43174">
    <property type="entry name" value="UDP-N-ACETYLGLUCOSAMINE 2-EPIMERASE"/>
    <property type="match status" value="1"/>
</dbReference>
<evidence type="ECO:0000313" key="3">
    <source>
        <dbReference type="Proteomes" id="UP000014975"/>
    </source>
</evidence>
<comment type="caution">
    <text evidence="2">The sequence shown here is derived from an EMBL/GenBank/DDBJ whole genome shotgun (WGS) entry which is preliminary data.</text>
</comment>
<gene>
    <name evidence="2" type="ORF">dsat_1888</name>
</gene>
<dbReference type="RefSeq" id="WP_020885774.1">
    <property type="nucleotide sequence ID" value="NZ_ATHI01000003.1"/>
</dbReference>
<evidence type="ECO:0000259" key="1">
    <source>
        <dbReference type="Pfam" id="PF02350"/>
    </source>
</evidence>
<dbReference type="STRING" id="1121439.dsat_1888"/>
<name>S7TEB3_9BACT</name>
<dbReference type="OrthoDB" id="9803238at2"/>
<dbReference type="SUPFAM" id="SSF53756">
    <property type="entry name" value="UDP-Glycosyltransferase/glycogen phosphorylase"/>
    <property type="match status" value="1"/>
</dbReference>
<dbReference type="InterPro" id="IPR029767">
    <property type="entry name" value="WecB-like"/>
</dbReference>
<dbReference type="EMBL" id="ATHI01000003">
    <property type="protein sequence ID" value="EPR35547.1"/>
    <property type="molecule type" value="Genomic_DNA"/>
</dbReference>
<feature type="domain" description="UDP-N-acetylglucosamine 2-epimerase" evidence="1">
    <location>
        <begin position="23"/>
        <end position="372"/>
    </location>
</feature>
<dbReference type="eggNOG" id="COG0381">
    <property type="taxonomic scope" value="Bacteria"/>
</dbReference>